<organism evidence="2 3">
    <name type="scientific">Nepenthes gracilis</name>
    <name type="common">Slender pitcher plant</name>
    <dbReference type="NCBI Taxonomy" id="150966"/>
    <lineage>
        <taxon>Eukaryota</taxon>
        <taxon>Viridiplantae</taxon>
        <taxon>Streptophyta</taxon>
        <taxon>Embryophyta</taxon>
        <taxon>Tracheophyta</taxon>
        <taxon>Spermatophyta</taxon>
        <taxon>Magnoliopsida</taxon>
        <taxon>eudicotyledons</taxon>
        <taxon>Gunneridae</taxon>
        <taxon>Pentapetalae</taxon>
        <taxon>Caryophyllales</taxon>
        <taxon>Nepenthaceae</taxon>
        <taxon>Nepenthes</taxon>
    </lineage>
</organism>
<dbReference type="PANTHER" id="PTHR33672:SF24">
    <property type="entry name" value="OS01G0798600 PROTEIN"/>
    <property type="match status" value="1"/>
</dbReference>
<evidence type="ECO:0000313" key="2">
    <source>
        <dbReference type="EMBL" id="GMH20826.1"/>
    </source>
</evidence>
<feature type="compositionally biased region" description="Polar residues" evidence="1">
    <location>
        <begin position="137"/>
        <end position="169"/>
    </location>
</feature>
<reference evidence="2" key="1">
    <citation type="submission" date="2023-05" db="EMBL/GenBank/DDBJ databases">
        <title>Nepenthes gracilis genome sequencing.</title>
        <authorList>
            <person name="Fukushima K."/>
        </authorList>
    </citation>
    <scope>NUCLEOTIDE SEQUENCE</scope>
    <source>
        <strain evidence="2">SING2019-196</strain>
    </source>
</reference>
<feature type="region of interest" description="Disordered" evidence="1">
    <location>
        <begin position="197"/>
        <end position="231"/>
    </location>
</feature>
<evidence type="ECO:0000256" key="1">
    <source>
        <dbReference type="SAM" id="MobiDB-lite"/>
    </source>
</evidence>
<feature type="compositionally biased region" description="Polar residues" evidence="1">
    <location>
        <begin position="94"/>
        <end position="104"/>
    </location>
</feature>
<gene>
    <name evidence="2" type="ORF">Nepgr_022668</name>
</gene>
<feature type="region of interest" description="Disordered" evidence="1">
    <location>
        <begin position="131"/>
        <end position="182"/>
    </location>
</feature>
<sequence length="358" mass="39384">MLPAAPVVAVPLSFDYTAAAARESNGSCSEGDDIFMTMETECNDPGFDFLAVQRPKTALVEKESLQREKQITVDPISVKGSTIRQASFRLVSPPLNTKQKSSGGPNLPLPLPPLKLKFVSASLPNSAASSPLKKIWKNQQNDASTRPASKLSRQQSATDGSQLELQGSITRRRSKSMGEGRLTTASDDFDLWLEKPSAGGSRFNDKQKSRSFPKQEVKEGRSKRGENREIPEDGFKCGKLCLFLPTRGKGKPVRPSPSISSSSQKTEAAPVISRTVSLEKFECGSWSPSALINEDGESANLFFDLPLELIRCSVSDMQSPVTAAFVFDKETKLEKRIERSSEKWIGEHKRRQQISGFR</sequence>
<feature type="compositionally biased region" description="Basic and acidic residues" evidence="1">
    <location>
        <begin position="203"/>
        <end position="231"/>
    </location>
</feature>
<dbReference type="GO" id="GO:0009535">
    <property type="term" value="C:chloroplast thylakoid membrane"/>
    <property type="evidence" value="ECO:0007669"/>
    <property type="project" value="InterPro"/>
</dbReference>
<dbReference type="PANTHER" id="PTHR33672">
    <property type="entry name" value="YCF3-INTERACTING PROTEIN 1, CHLOROPLASTIC"/>
    <property type="match status" value="1"/>
</dbReference>
<proteinExistence type="predicted"/>
<protein>
    <submittedName>
        <fullName evidence="2">Uncharacterized protein</fullName>
    </submittedName>
</protein>
<dbReference type="AlphaFoldDB" id="A0AAD3T308"/>
<feature type="region of interest" description="Disordered" evidence="1">
    <location>
        <begin position="248"/>
        <end position="267"/>
    </location>
</feature>
<evidence type="ECO:0000313" key="3">
    <source>
        <dbReference type="Proteomes" id="UP001279734"/>
    </source>
</evidence>
<dbReference type="InterPro" id="IPR040340">
    <property type="entry name" value="CEST/Y3IP1"/>
</dbReference>
<name>A0AAD3T308_NEPGR</name>
<dbReference type="GO" id="GO:0080183">
    <property type="term" value="P:response to photooxidative stress"/>
    <property type="evidence" value="ECO:0007669"/>
    <property type="project" value="InterPro"/>
</dbReference>
<dbReference type="Proteomes" id="UP001279734">
    <property type="component" value="Unassembled WGS sequence"/>
</dbReference>
<dbReference type="GO" id="GO:0048564">
    <property type="term" value="P:photosystem I assembly"/>
    <property type="evidence" value="ECO:0007669"/>
    <property type="project" value="InterPro"/>
</dbReference>
<accession>A0AAD3T308</accession>
<feature type="region of interest" description="Disordered" evidence="1">
    <location>
        <begin position="90"/>
        <end position="109"/>
    </location>
</feature>
<dbReference type="EMBL" id="BSYO01000022">
    <property type="protein sequence ID" value="GMH20826.1"/>
    <property type="molecule type" value="Genomic_DNA"/>
</dbReference>
<keyword evidence="3" id="KW-1185">Reference proteome</keyword>
<comment type="caution">
    <text evidence="2">The sequence shown here is derived from an EMBL/GenBank/DDBJ whole genome shotgun (WGS) entry which is preliminary data.</text>
</comment>